<evidence type="ECO:0008006" key="6">
    <source>
        <dbReference type="Google" id="ProtNLM"/>
    </source>
</evidence>
<evidence type="ECO:0000256" key="1">
    <source>
        <dbReference type="SAM" id="MobiDB-lite"/>
    </source>
</evidence>
<dbReference type="Proteomes" id="UP000092600">
    <property type="component" value="Unassembled WGS sequence"/>
</dbReference>
<dbReference type="GO" id="GO:0045927">
    <property type="term" value="P:positive regulation of growth"/>
    <property type="evidence" value="ECO:0007669"/>
    <property type="project" value="InterPro"/>
</dbReference>
<feature type="compositionally biased region" description="Polar residues" evidence="1">
    <location>
        <begin position="275"/>
        <end position="288"/>
    </location>
</feature>
<dbReference type="EMBL" id="LSRQ01008345">
    <property type="protein sequence ID" value="OAY63414.1"/>
    <property type="molecule type" value="Genomic_DNA"/>
</dbReference>
<dbReference type="STRING" id="4615.A0A199UF94"/>
<comment type="caution">
    <text evidence="4">The sequence shown here is derived from an EMBL/GenBank/DDBJ whole genome shotgun (WGS) entry which is preliminary data.</text>
</comment>
<accession>A0A199UF94</accession>
<feature type="compositionally biased region" description="Basic residues" evidence="1">
    <location>
        <begin position="298"/>
        <end position="312"/>
    </location>
</feature>
<protein>
    <recommendedName>
        <fullName evidence="6">DUF668 domain-containing protein</fullName>
    </recommendedName>
</protein>
<dbReference type="PANTHER" id="PTHR31371:SF20">
    <property type="entry name" value="OS12G0146500 PROTEIN"/>
    <property type="match status" value="1"/>
</dbReference>
<dbReference type="PANTHER" id="PTHR31371">
    <property type="entry name" value="BNAC09G50660D PROTEIN"/>
    <property type="match status" value="1"/>
</dbReference>
<dbReference type="Pfam" id="PF05003">
    <property type="entry name" value="DUF668"/>
    <property type="match status" value="1"/>
</dbReference>
<name>A0A199UF94_ANACO</name>
<feature type="domain" description="DUF668" evidence="2">
    <location>
        <begin position="395"/>
        <end position="486"/>
    </location>
</feature>
<evidence type="ECO:0000313" key="5">
    <source>
        <dbReference type="Proteomes" id="UP000092600"/>
    </source>
</evidence>
<reference evidence="4 5" key="1">
    <citation type="journal article" date="2016" name="DNA Res.">
        <title>The draft genome of MD-2 pineapple using hybrid error correction of long reads.</title>
        <authorList>
            <person name="Redwan R.M."/>
            <person name="Saidin A."/>
            <person name="Kumar S.V."/>
        </authorList>
    </citation>
    <scope>NUCLEOTIDE SEQUENCE [LARGE SCALE GENOMIC DNA]</scope>
    <source>
        <strain evidence="5">cv. MD2</strain>
        <tissue evidence="4">Leaf</tissue>
    </source>
</reference>
<proteinExistence type="predicted"/>
<feature type="region of interest" description="Disordered" evidence="1">
    <location>
        <begin position="264"/>
        <end position="315"/>
    </location>
</feature>
<evidence type="ECO:0000259" key="3">
    <source>
        <dbReference type="Pfam" id="PF11961"/>
    </source>
</evidence>
<evidence type="ECO:0000259" key="2">
    <source>
        <dbReference type="Pfam" id="PF05003"/>
    </source>
</evidence>
<feature type="domain" description="DUF3475" evidence="3">
    <location>
        <begin position="32"/>
        <end position="88"/>
    </location>
</feature>
<dbReference type="AlphaFoldDB" id="A0A199UF94"/>
<organism evidence="4 5">
    <name type="scientific">Ananas comosus</name>
    <name type="common">Pineapple</name>
    <name type="synonym">Ananas ananas</name>
    <dbReference type="NCBI Taxonomy" id="4615"/>
    <lineage>
        <taxon>Eukaryota</taxon>
        <taxon>Viridiplantae</taxon>
        <taxon>Streptophyta</taxon>
        <taxon>Embryophyta</taxon>
        <taxon>Tracheophyta</taxon>
        <taxon>Spermatophyta</taxon>
        <taxon>Magnoliopsida</taxon>
        <taxon>Liliopsida</taxon>
        <taxon>Poales</taxon>
        <taxon>Bromeliaceae</taxon>
        <taxon>Bromelioideae</taxon>
        <taxon>Ananas</taxon>
    </lineage>
</organism>
<gene>
    <name evidence="4" type="ORF">ACMD2_17612</name>
</gene>
<dbReference type="Pfam" id="PF11961">
    <property type="entry name" value="DUF3475"/>
    <property type="match status" value="1"/>
</dbReference>
<dbReference type="InterPro" id="IPR021864">
    <property type="entry name" value="DUF3475"/>
</dbReference>
<sequence>MKKPNSESWLGRVGLARGSAGAGDGERASIGVLAFEAASLMSKTAHLWYALDDASVARLRDDFLHLEGVRKLVSDDDDFLLGLALDEMADSLGFLTRSVARLGRRCSDPLLRRFDRLFADLTKSGHDPYGLRYAGKKMERKVKKMERLVAATSDLYQELEVLAELEQALRRVQPRNDPRSIAEFAHKVVWQRQQVKYLRGASLWGRTYDYAVRLLARSLFTILARIKLVFGFEHKGAADPAAGRRLSRSHSVAGLMHSSVHPSDYNEIHRFSSGPLGNSTAKSGPITSRESRDVGKQRPPHGRLHHSGKGMKTRWPSVGAKPFKGCMAGGSESPVLQSCISLDGGFRRSSAGPANHVEKERDYIETQFRGNFSSMKLFSSLFESKSKLLNAPESTLGAAALALHYANVIIVIEKLAASPHLIGPDARDDLYNMLPMSIRSSLRTRLKIYARNLASPVYDPALAVEWTEAITRILEWLAPLAHNMIRWQSERNFEQQHVVSSTNVLLLQTLYYANQMKTEAAITELLVGLNYLWRHGRELNAKAILECVSGRDFDDCFETIG</sequence>
<evidence type="ECO:0000313" key="4">
    <source>
        <dbReference type="EMBL" id="OAY63414.1"/>
    </source>
</evidence>
<dbReference type="InterPro" id="IPR007700">
    <property type="entry name" value="DUF668"/>
</dbReference>